<evidence type="ECO:0000256" key="1">
    <source>
        <dbReference type="SAM" id="MobiDB-lite"/>
    </source>
</evidence>
<evidence type="ECO:0000313" key="2">
    <source>
        <dbReference type="EMBL" id="EKU79631.1"/>
    </source>
</evidence>
<dbReference type="EMBL" id="AGZI01000065">
    <property type="protein sequence ID" value="EKU79631.1"/>
    <property type="molecule type" value="Genomic_DNA"/>
</dbReference>
<comment type="caution">
    <text evidence="2">The sequence shown here is derived from an EMBL/GenBank/DDBJ whole genome shotgun (WGS) entry which is preliminary data.</text>
</comment>
<protein>
    <recommendedName>
        <fullName evidence="4">Glycoside hydrolase family 19 catalytic domain-containing protein</fullName>
    </recommendedName>
</protein>
<accession>K9D8P8</accession>
<name>K9D8P8_9BURK</name>
<dbReference type="HOGENOM" id="CLU_762475_0_0_4"/>
<dbReference type="InterPro" id="IPR023346">
    <property type="entry name" value="Lysozyme-like_dom_sf"/>
</dbReference>
<proteinExistence type="predicted"/>
<organism evidence="2 3">
    <name type="scientific">Massilia timonae CCUG 45783</name>
    <dbReference type="NCBI Taxonomy" id="883126"/>
    <lineage>
        <taxon>Bacteria</taxon>
        <taxon>Pseudomonadati</taxon>
        <taxon>Pseudomonadota</taxon>
        <taxon>Betaproteobacteria</taxon>
        <taxon>Burkholderiales</taxon>
        <taxon>Oxalobacteraceae</taxon>
        <taxon>Telluria group</taxon>
        <taxon>Massilia</taxon>
    </lineage>
</organism>
<dbReference type="AlphaFoldDB" id="K9D8P8"/>
<reference evidence="2 3" key="1">
    <citation type="submission" date="2012-09" db="EMBL/GenBank/DDBJ databases">
        <title>The Genome Sequence of Massilia timonae CCUG 45783.</title>
        <authorList>
            <consortium name="The Broad Institute Genome Sequencing Platform"/>
            <person name="Earl A."/>
            <person name="Ward D."/>
            <person name="Feldgarden M."/>
            <person name="Gevers D."/>
            <person name="Huys G."/>
            <person name="Walker B."/>
            <person name="Young S.K."/>
            <person name="Zeng Q."/>
            <person name="Gargeya S."/>
            <person name="Fitzgerald M."/>
            <person name="Haas B."/>
            <person name="Abouelleil A."/>
            <person name="Alvarado L."/>
            <person name="Arachchi H.M."/>
            <person name="Berlin A.M."/>
            <person name="Chapman S.B."/>
            <person name="Goldberg J."/>
            <person name="Griggs A."/>
            <person name="Gujja S."/>
            <person name="Hansen M."/>
            <person name="Howarth C."/>
            <person name="Imamovic A."/>
            <person name="Larimer J."/>
            <person name="McCowen C."/>
            <person name="Montmayeur A."/>
            <person name="Murphy C."/>
            <person name="Neiman D."/>
            <person name="Pearson M."/>
            <person name="Priest M."/>
            <person name="Roberts A."/>
            <person name="Saif S."/>
            <person name="Shea T."/>
            <person name="Sisk P."/>
            <person name="Sykes S."/>
            <person name="Wortman J."/>
            <person name="Nusbaum C."/>
            <person name="Birren B."/>
        </authorList>
    </citation>
    <scope>NUCLEOTIDE SEQUENCE [LARGE SCALE GENOMIC DNA]</scope>
    <source>
        <strain evidence="2 3">CCUG 45783</strain>
    </source>
</reference>
<dbReference type="Gene3D" id="1.10.530.10">
    <property type="match status" value="1"/>
</dbReference>
<feature type="region of interest" description="Disordered" evidence="1">
    <location>
        <begin position="111"/>
        <end position="137"/>
    </location>
</feature>
<evidence type="ECO:0008006" key="4">
    <source>
        <dbReference type="Google" id="ProtNLM"/>
    </source>
</evidence>
<dbReference type="InterPro" id="IPR052354">
    <property type="entry name" value="Cell_Wall_Dynamics_Protein"/>
</dbReference>
<keyword evidence="3" id="KW-1185">Reference proteome</keyword>
<dbReference type="SUPFAM" id="SSF53955">
    <property type="entry name" value="Lysozyme-like"/>
    <property type="match status" value="1"/>
</dbReference>
<sequence>MTGQFEMADVSFVARIVVGNDDPRNMRTEEEIRQQMEQVNRCLTGTPRGHIIGMERGGVSHMLGEQQVVLQYSVYHIGFARKPLFMDEQAHSAHAETASTAHVPVAQPAGVSAPTVEPTRPPEPVRQPPTANEAAVQQPHDTSAEVSGNGITLDQLKAILTGSDGDALAKIWLEPLNAAMQACDINTPVRRSAFLAQVLAESDELQHVEEPLNYRPERLLQVWPQRFPDVQTAAAYGHNPQAIANRLYADRMGNGDEASGDGWRYRGRGLIAITGRQNYAAFAQRAGLDALAQPDLLLAPEGAALSAAWFWRDCRLNELADHTARPDGSARFDEISRRISGGASGLDRRRSYWQRTRGALGVG</sequence>
<dbReference type="PANTHER" id="PTHR34408">
    <property type="entry name" value="FAMILY PROTEIN, PUTATIVE-RELATED"/>
    <property type="match status" value="1"/>
</dbReference>
<dbReference type="PANTHER" id="PTHR34408:SF1">
    <property type="entry name" value="GLYCOSYL HYDROLASE FAMILY 19 DOMAIN-CONTAINING PROTEIN HI_1415"/>
    <property type="match status" value="1"/>
</dbReference>
<dbReference type="Proteomes" id="UP000009874">
    <property type="component" value="Unassembled WGS sequence"/>
</dbReference>
<evidence type="ECO:0000313" key="3">
    <source>
        <dbReference type="Proteomes" id="UP000009874"/>
    </source>
</evidence>
<dbReference type="eggNOG" id="COG3179">
    <property type="taxonomic scope" value="Bacteria"/>
</dbReference>
<gene>
    <name evidence="2" type="ORF">HMPREF9710_05113</name>
</gene>